<dbReference type="EMBL" id="CP034235">
    <property type="protein sequence ID" value="QGQ94033.1"/>
    <property type="molecule type" value="Genomic_DNA"/>
</dbReference>
<dbReference type="SUPFAM" id="SSF46785">
    <property type="entry name" value="Winged helix' DNA-binding domain"/>
    <property type="match status" value="1"/>
</dbReference>
<evidence type="ECO:0000256" key="5">
    <source>
        <dbReference type="ARBA" id="ARBA00023125"/>
    </source>
</evidence>
<name>A0A6B8REU3_9BACL</name>
<dbReference type="PANTHER" id="PTHR30061:SF50">
    <property type="entry name" value="MALTOSE_MALTODEXTRIN-BINDING PERIPLASMIC PROTEIN"/>
    <property type="match status" value="1"/>
</dbReference>
<keyword evidence="6" id="KW-0804">Transcription</keyword>
<keyword evidence="2" id="KW-0813">Transport</keyword>
<dbReference type="Proteomes" id="UP000426246">
    <property type="component" value="Chromosome"/>
</dbReference>
<reference evidence="9" key="1">
    <citation type="submission" date="2018-11" db="EMBL/GenBank/DDBJ databases">
        <title>Complete genome sequence of Paenibacillus sp. ML311-T8.</title>
        <authorList>
            <person name="Nam Y.-D."/>
            <person name="Kang J."/>
            <person name="Chung W.-H."/>
            <person name="Park Y.S."/>
        </authorList>
    </citation>
    <scope>NUCLEOTIDE SEQUENCE [LARGE SCALE GENOMIC DNA]</scope>
    <source>
        <strain evidence="9">ML311-T8</strain>
    </source>
</reference>
<keyword evidence="5" id="KW-0238">DNA-binding</keyword>
<gene>
    <name evidence="8" type="ORF">EHS13_03455</name>
</gene>
<keyword evidence="9" id="KW-1185">Reference proteome</keyword>
<dbReference type="GO" id="GO:1901982">
    <property type="term" value="F:maltose binding"/>
    <property type="evidence" value="ECO:0007669"/>
    <property type="project" value="TreeGrafter"/>
</dbReference>
<dbReference type="KEGG" id="ppsc:EHS13_03455"/>
<evidence type="ECO:0000256" key="3">
    <source>
        <dbReference type="ARBA" id="ARBA00022729"/>
    </source>
</evidence>
<keyword evidence="4" id="KW-0805">Transcription regulation</keyword>
<dbReference type="InterPro" id="IPR036390">
    <property type="entry name" value="WH_DNA-bd_sf"/>
</dbReference>
<dbReference type="GO" id="GO:0003700">
    <property type="term" value="F:DNA-binding transcription factor activity"/>
    <property type="evidence" value="ECO:0007669"/>
    <property type="project" value="InterPro"/>
</dbReference>
<evidence type="ECO:0000256" key="6">
    <source>
        <dbReference type="ARBA" id="ARBA00023163"/>
    </source>
</evidence>
<comment type="similarity">
    <text evidence="1">Belongs to the bacterial solute-binding protein 1 family.</text>
</comment>
<evidence type="ECO:0000259" key="7">
    <source>
        <dbReference type="PROSITE" id="PS50949"/>
    </source>
</evidence>
<dbReference type="Gene3D" id="1.10.10.10">
    <property type="entry name" value="Winged helix-like DNA-binding domain superfamily/Winged helix DNA-binding domain"/>
    <property type="match status" value="1"/>
</dbReference>
<proteinExistence type="inferred from homology"/>
<evidence type="ECO:0000256" key="2">
    <source>
        <dbReference type="ARBA" id="ARBA00022448"/>
    </source>
</evidence>
<dbReference type="CDD" id="cd07377">
    <property type="entry name" value="WHTH_GntR"/>
    <property type="match status" value="1"/>
</dbReference>
<dbReference type="PANTHER" id="PTHR30061">
    <property type="entry name" value="MALTOSE-BINDING PERIPLASMIC PROTEIN"/>
    <property type="match status" value="1"/>
</dbReference>
<organism evidence="8 9">
    <name type="scientific">Paenibacillus psychroresistens</name>
    <dbReference type="NCBI Taxonomy" id="1778678"/>
    <lineage>
        <taxon>Bacteria</taxon>
        <taxon>Bacillati</taxon>
        <taxon>Bacillota</taxon>
        <taxon>Bacilli</taxon>
        <taxon>Bacillales</taxon>
        <taxon>Paenibacillaceae</taxon>
        <taxon>Paenibacillus</taxon>
    </lineage>
</organism>
<dbReference type="AlphaFoldDB" id="A0A6B8REU3"/>
<dbReference type="GO" id="GO:0003677">
    <property type="term" value="F:DNA binding"/>
    <property type="evidence" value="ECO:0007669"/>
    <property type="project" value="UniProtKB-KW"/>
</dbReference>
<keyword evidence="3" id="KW-0732">Signal</keyword>
<accession>A0A6B8REU3</accession>
<dbReference type="InterPro" id="IPR006059">
    <property type="entry name" value="SBP"/>
</dbReference>
<feature type="domain" description="HTH gntR-type" evidence="7">
    <location>
        <begin position="17"/>
        <end position="85"/>
    </location>
</feature>
<dbReference type="InterPro" id="IPR036388">
    <property type="entry name" value="WH-like_DNA-bd_sf"/>
</dbReference>
<sequence>MEVLQQMADKPKRTTFRTRLEEMIAILRNDILTGKLQPGDFLPSELTLTEQFQLSKNSVRKGLEELLDQEMIEKVPRVGTRVVGSGLNAKLTLKFGYYPTLILEANLLQLIDDFQLSFPHIVVQMVPISDSVFSSNPKEALDRDAFDLITLNNHHYGLCKDNEAIMDMLEPLRPKENTYPFLFRPFTEANNLYVQPFTFSPIVLCYNKEHFKEAKLLEPDSSWNWHDVQQAALTLTKKRDRIGLFFHLQSINRWPLFLLQNKVVFERDAQGKLILDNENFRESMKMSLQLFEGMNAGSLYMSENDSDSEMYFSQQKASMIVTSYYSLNHLLKADFDYDIAPLPYSQEARTQLIIIGLAINKSSKQKEAAQALIDYLVSEETQLHIRKNSLSIPSIKTMAEWTGEESFARPSRFMLYRDIIPTFRFYSDMNVTFHELETMRRIFKLYWARLDNFETVLRRLEEAL</sequence>
<dbReference type="GO" id="GO:0055052">
    <property type="term" value="C:ATP-binding cassette (ABC) transporter complex, substrate-binding subunit-containing"/>
    <property type="evidence" value="ECO:0007669"/>
    <property type="project" value="TreeGrafter"/>
</dbReference>
<protein>
    <submittedName>
        <fullName evidence="8">Extracellular solute-binding protein</fullName>
    </submittedName>
</protein>
<dbReference type="PROSITE" id="PS50949">
    <property type="entry name" value="HTH_GNTR"/>
    <property type="match status" value="1"/>
</dbReference>
<evidence type="ECO:0000313" key="9">
    <source>
        <dbReference type="Proteomes" id="UP000426246"/>
    </source>
</evidence>
<evidence type="ECO:0000256" key="4">
    <source>
        <dbReference type="ARBA" id="ARBA00023015"/>
    </source>
</evidence>
<dbReference type="SMART" id="SM00345">
    <property type="entry name" value="HTH_GNTR"/>
    <property type="match status" value="1"/>
</dbReference>
<evidence type="ECO:0000313" key="8">
    <source>
        <dbReference type="EMBL" id="QGQ94033.1"/>
    </source>
</evidence>
<dbReference type="Pfam" id="PF01547">
    <property type="entry name" value="SBP_bac_1"/>
    <property type="match status" value="1"/>
</dbReference>
<dbReference type="Gene3D" id="3.40.190.10">
    <property type="entry name" value="Periplasmic binding protein-like II"/>
    <property type="match status" value="1"/>
</dbReference>
<dbReference type="SUPFAM" id="SSF53850">
    <property type="entry name" value="Periplasmic binding protein-like II"/>
    <property type="match status" value="1"/>
</dbReference>
<evidence type="ECO:0000256" key="1">
    <source>
        <dbReference type="ARBA" id="ARBA00008520"/>
    </source>
</evidence>
<dbReference type="InterPro" id="IPR000524">
    <property type="entry name" value="Tscrpt_reg_HTH_GntR"/>
</dbReference>
<dbReference type="GO" id="GO:0042956">
    <property type="term" value="P:maltodextrin transmembrane transport"/>
    <property type="evidence" value="ECO:0007669"/>
    <property type="project" value="TreeGrafter"/>
</dbReference>
<dbReference type="Pfam" id="PF00392">
    <property type="entry name" value="GntR"/>
    <property type="match status" value="1"/>
</dbReference>
<dbReference type="GO" id="GO:0015768">
    <property type="term" value="P:maltose transport"/>
    <property type="evidence" value="ECO:0007669"/>
    <property type="project" value="TreeGrafter"/>
</dbReference>